<protein>
    <submittedName>
        <fullName evidence="2">TPR domain protein</fullName>
    </submittedName>
</protein>
<proteinExistence type="predicted"/>
<dbReference type="AlphaFoldDB" id="A0A090QSV2"/>
<dbReference type="EMBL" id="BBMM01000001">
    <property type="protein sequence ID" value="GAK98521.1"/>
    <property type="molecule type" value="Genomic_DNA"/>
</dbReference>
<evidence type="ECO:0000256" key="1">
    <source>
        <dbReference type="SAM" id="Coils"/>
    </source>
</evidence>
<comment type="caution">
    <text evidence="2">The sequence shown here is derived from an EMBL/GenBank/DDBJ whole genome shotgun (WGS) entry which is preliminary data.</text>
</comment>
<evidence type="ECO:0000313" key="3">
    <source>
        <dbReference type="Proteomes" id="UP000029226"/>
    </source>
</evidence>
<dbReference type="InterPro" id="IPR011990">
    <property type="entry name" value="TPR-like_helical_dom_sf"/>
</dbReference>
<sequence>MESKISVENGGKRKLENNWRRKNKKDDGSGEIVIEEDEALVEEEVRPEFTPEFYIDQLPEGMSVLDSIASARNFAYYQLGVIYKEKFKRNDLAISRLENLITFEPAEKLLLPGLYNLYLIYNESGAFAKADIYKSRIINEFPDTRYAQILLNPDAKIEDNASPSAVYKRLYKEYEKGNYEIVVTNVERYVTLFNGDPIVPRLELLKAFAAGRLYGFKEYKRGIDFVALNFPNTEVGKSAQKLVLEAEKLKIAEAFMPEQGLSDFKLIYRIEKTNYQKLEQLKDQLEKAIEQEKYGFTVSVDVYNPQENLIVVHGLTSKLGSRGLGDFMANPSNGFNISDTAIPIATENYKIIQVYKSLDDYEKEML</sequence>
<feature type="coiled-coil region" evidence="1">
    <location>
        <begin position="268"/>
        <end position="295"/>
    </location>
</feature>
<dbReference type="Gene3D" id="1.25.40.10">
    <property type="entry name" value="Tetratricopeptide repeat domain"/>
    <property type="match status" value="1"/>
</dbReference>
<dbReference type="Proteomes" id="UP000029226">
    <property type="component" value="Unassembled WGS sequence"/>
</dbReference>
<evidence type="ECO:0000313" key="2">
    <source>
        <dbReference type="EMBL" id="GAK98521.1"/>
    </source>
</evidence>
<reference evidence="2 3" key="1">
    <citation type="journal article" date="2014" name="Genome Announc.">
        <title>Draft Genome Sequences of Marine Flavobacterium Nonlabens Strains NR17, NR24, NR27, NR32, NR33, and Ara13.</title>
        <authorList>
            <person name="Nakanishi M."/>
            <person name="Meirelles P."/>
            <person name="Suzuki R."/>
            <person name="Takatani N."/>
            <person name="Mino S."/>
            <person name="Suda W."/>
            <person name="Oshima K."/>
            <person name="Hattori M."/>
            <person name="Ohkuma M."/>
            <person name="Hosokawa M."/>
            <person name="Miyashita K."/>
            <person name="Thompson F.L."/>
            <person name="Niwa A."/>
            <person name="Sawabe T."/>
            <person name="Sawabe T."/>
        </authorList>
    </citation>
    <scope>NUCLEOTIDE SEQUENCE [LARGE SCALE GENOMIC DNA]</scope>
    <source>
        <strain evidence="3">JCM19314</strain>
    </source>
</reference>
<accession>A0A090QSV2</accession>
<organism evidence="2 3">
    <name type="scientific">Nonlabens ulvanivorans</name>
    <name type="common">Persicivirga ulvanivorans</name>
    <dbReference type="NCBI Taxonomy" id="906888"/>
    <lineage>
        <taxon>Bacteria</taxon>
        <taxon>Pseudomonadati</taxon>
        <taxon>Bacteroidota</taxon>
        <taxon>Flavobacteriia</taxon>
        <taxon>Flavobacteriales</taxon>
        <taxon>Flavobacteriaceae</taxon>
        <taxon>Nonlabens</taxon>
    </lineage>
</organism>
<keyword evidence="1" id="KW-0175">Coiled coil</keyword>
<name>A0A090QSV2_NONUL</name>
<gene>
    <name evidence="2" type="ORF">JCM19314_2552</name>
</gene>